<name>A0A1M6IU39_9BACT</name>
<evidence type="ECO:0000313" key="2">
    <source>
        <dbReference type="Proteomes" id="UP000183994"/>
    </source>
</evidence>
<organism evidence="1 2">
    <name type="scientific">Desulfatibacillum alkenivorans DSM 16219</name>
    <dbReference type="NCBI Taxonomy" id="1121393"/>
    <lineage>
        <taxon>Bacteria</taxon>
        <taxon>Pseudomonadati</taxon>
        <taxon>Thermodesulfobacteriota</taxon>
        <taxon>Desulfobacteria</taxon>
        <taxon>Desulfobacterales</taxon>
        <taxon>Desulfatibacillaceae</taxon>
        <taxon>Desulfatibacillum</taxon>
    </lineage>
</organism>
<evidence type="ECO:0008006" key="3">
    <source>
        <dbReference type="Google" id="ProtNLM"/>
    </source>
</evidence>
<gene>
    <name evidence="1" type="ORF">SAMN02745216_01527</name>
</gene>
<sequence length="61" mass="6860">MPKISIDPLVYSEAKWAAESLGYSSLEEFVHHVIEKELSKLASPEEDAAIDRRLKGLGYIK</sequence>
<reference evidence="2" key="1">
    <citation type="submission" date="2016-11" db="EMBL/GenBank/DDBJ databases">
        <authorList>
            <person name="Varghese N."/>
            <person name="Submissions S."/>
        </authorList>
    </citation>
    <scope>NUCLEOTIDE SEQUENCE [LARGE SCALE GENOMIC DNA]</scope>
    <source>
        <strain evidence="2">DSM 16219</strain>
    </source>
</reference>
<proteinExistence type="predicted"/>
<dbReference type="OrthoDB" id="291650at2"/>
<dbReference type="RefSeq" id="WP_073474630.1">
    <property type="nucleotide sequence ID" value="NZ_FQZU01000007.1"/>
</dbReference>
<accession>A0A1M6IU39</accession>
<dbReference type="AlphaFoldDB" id="A0A1M6IU39"/>
<evidence type="ECO:0000313" key="1">
    <source>
        <dbReference type="EMBL" id="SHJ37935.1"/>
    </source>
</evidence>
<keyword evidence="2" id="KW-1185">Reference proteome</keyword>
<dbReference type="EMBL" id="FQZU01000007">
    <property type="protein sequence ID" value="SHJ37935.1"/>
    <property type="molecule type" value="Genomic_DNA"/>
</dbReference>
<dbReference type="STRING" id="1121393.SAMN02745216_01527"/>
<dbReference type="Proteomes" id="UP000183994">
    <property type="component" value="Unassembled WGS sequence"/>
</dbReference>
<protein>
    <recommendedName>
        <fullName evidence="3">CopG family transcriptional regulator</fullName>
    </recommendedName>
</protein>